<feature type="domain" description="Methyltransferase type 11" evidence="1">
    <location>
        <begin position="50"/>
        <end position="139"/>
    </location>
</feature>
<reference evidence="2 3" key="1">
    <citation type="submission" date="2015-03" db="EMBL/GenBank/DDBJ databases">
        <title>Luteipulveratus halotolerans sp. nov., a novel actinobacterium (Dermacoccaceae) from Sarawak, Malaysia.</title>
        <authorList>
            <person name="Juboi H."/>
            <person name="Basik A."/>
            <person name="Shamsul S.S."/>
            <person name="Arnold P."/>
            <person name="Schmitt E.K."/>
            <person name="Sanglier J.-J."/>
            <person name="Yeo T."/>
        </authorList>
    </citation>
    <scope>NUCLEOTIDE SEQUENCE [LARGE SCALE GENOMIC DNA]</scope>
    <source>
        <strain evidence="2 3">MN07-A0370</strain>
    </source>
</reference>
<dbReference type="InterPro" id="IPR050508">
    <property type="entry name" value="Methyltransf_Superfamily"/>
</dbReference>
<evidence type="ECO:0000313" key="3">
    <source>
        <dbReference type="Proteomes" id="UP000066480"/>
    </source>
</evidence>
<name>A0A0K1JJJ3_9MICO</name>
<dbReference type="Gene3D" id="3.40.50.150">
    <property type="entry name" value="Vaccinia Virus protein VP39"/>
    <property type="match status" value="1"/>
</dbReference>
<dbReference type="PANTHER" id="PTHR42912">
    <property type="entry name" value="METHYLTRANSFERASE"/>
    <property type="match status" value="1"/>
</dbReference>
<dbReference type="PANTHER" id="PTHR42912:SF58">
    <property type="entry name" value="BLR1400 PROTEIN"/>
    <property type="match status" value="1"/>
</dbReference>
<evidence type="ECO:0000259" key="1">
    <source>
        <dbReference type="Pfam" id="PF08241"/>
    </source>
</evidence>
<dbReference type="Pfam" id="PF08241">
    <property type="entry name" value="Methyltransf_11"/>
    <property type="match status" value="1"/>
</dbReference>
<dbReference type="OrthoDB" id="9804312at2"/>
<keyword evidence="3" id="KW-1185">Reference proteome</keyword>
<proteinExistence type="predicted"/>
<dbReference type="GO" id="GO:0008757">
    <property type="term" value="F:S-adenosylmethionine-dependent methyltransferase activity"/>
    <property type="evidence" value="ECO:0007669"/>
    <property type="project" value="InterPro"/>
</dbReference>
<dbReference type="AlphaFoldDB" id="A0A0K1JJJ3"/>
<dbReference type="SUPFAM" id="SSF53335">
    <property type="entry name" value="S-adenosyl-L-methionine-dependent methyltransferases"/>
    <property type="match status" value="1"/>
</dbReference>
<protein>
    <recommendedName>
        <fullName evidence="1">Methyltransferase type 11 domain-containing protein</fullName>
    </recommendedName>
</protein>
<dbReference type="EMBL" id="CP011112">
    <property type="protein sequence ID" value="AKU16748.1"/>
    <property type="molecule type" value="Genomic_DNA"/>
</dbReference>
<dbReference type="InterPro" id="IPR029063">
    <property type="entry name" value="SAM-dependent_MTases_sf"/>
</dbReference>
<dbReference type="Proteomes" id="UP000066480">
    <property type="component" value="Chromosome"/>
</dbReference>
<dbReference type="KEGG" id="lmoi:VV02_14185"/>
<sequence length="205" mass="22586">MNRAQLEADLVTYYDSEAAERTVRALPPEREAARSSYADLLGRENRASVLEIGSGPGRDGVALRDTGLRYTGVDLAPESVALCRQEGLDVHVASVHELPFEDDAFEAGWTMSTLLHVPDTDLDSALGEIVRVLRPGAPLAVGVWGAAQSREETWDEGTGFGPRFFSLRSDADLREQLASYGEIEEFRTWPGHGGLHYQWAVLRCR</sequence>
<evidence type="ECO:0000313" key="2">
    <source>
        <dbReference type="EMBL" id="AKU16748.1"/>
    </source>
</evidence>
<dbReference type="InterPro" id="IPR013216">
    <property type="entry name" value="Methyltransf_11"/>
</dbReference>
<dbReference type="RefSeq" id="WP_052592409.1">
    <property type="nucleotide sequence ID" value="NZ_CP011112.1"/>
</dbReference>
<dbReference type="STRING" id="571913.VV02_14185"/>
<gene>
    <name evidence="2" type="ORF">VV02_14185</name>
</gene>
<accession>A0A0K1JJJ3</accession>
<dbReference type="CDD" id="cd02440">
    <property type="entry name" value="AdoMet_MTases"/>
    <property type="match status" value="1"/>
</dbReference>
<organism evidence="2 3">
    <name type="scientific">Luteipulveratus mongoliensis</name>
    <dbReference type="NCBI Taxonomy" id="571913"/>
    <lineage>
        <taxon>Bacteria</taxon>
        <taxon>Bacillati</taxon>
        <taxon>Actinomycetota</taxon>
        <taxon>Actinomycetes</taxon>
        <taxon>Micrococcales</taxon>
        <taxon>Dermacoccaceae</taxon>
        <taxon>Luteipulveratus</taxon>
    </lineage>
</organism>